<feature type="transmembrane region" description="Helical" evidence="10">
    <location>
        <begin position="12"/>
        <end position="32"/>
    </location>
</feature>
<dbReference type="InterPro" id="IPR002659">
    <property type="entry name" value="Glyco_trans_31"/>
</dbReference>
<evidence type="ECO:0000256" key="10">
    <source>
        <dbReference type="RuleBase" id="RU363063"/>
    </source>
</evidence>
<dbReference type="EMBL" id="JAUCMV010000004">
    <property type="protein sequence ID" value="KAK0401885.1"/>
    <property type="molecule type" value="Genomic_DNA"/>
</dbReference>
<proteinExistence type="inferred from homology"/>
<gene>
    <name evidence="11" type="ORF">QR680_016029</name>
</gene>
<dbReference type="Pfam" id="PF01762">
    <property type="entry name" value="Galactosyl_T"/>
    <property type="match status" value="1"/>
</dbReference>
<organism evidence="11 12">
    <name type="scientific">Steinernema hermaphroditum</name>
    <dbReference type="NCBI Taxonomy" id="289476"/>
    <lineage>
        <taxon>Eukaryota</taxon>
        <taxon>Metazoa</taxon>
        <taxon>Ecdysozoa</taxon>
        <taxon>Nematoda</taxon>
        <taxon>Chromadorea</taxon>
        <taxon>Rhabditida</taxon>
        <taxon>Tylenchina</taxon>
        <taxon>Panagrolaimomorpha</taxon>
        <taxon>Strongyloidoidea</taxon>
        <taxon>Steinernematidae</taxon>
        <taxon>Steinernema</taxon>
    </lineage>
</organism>
<name>A0AA39LLW0_9BILA</name>
<accession>A0AA39LLW0</accession>
<dbReference type="GO" id="GO:0000139">
    <property type="term" value="C:Golgi membrane"/>
    <property type="evidence" value="ECO:0007669"/>
    <property type="project" value="UniProtKB-SubCell"/>
</dbReference>
<keyword evidence="7 10" id="KW-1133">Transmembrane helix</keyword>
<evidence type="ECO:0000256" key="6">
    <source>
        <dbReference type="ARBA" id="ARBA00022968"/>
    </source>
</evidence>
<evidence type="ECO:0000256" key="3">
    <source>
        <dbReference type="ARBA" id="ARBA00022676"/>
    </source>
</evidence>
<dbReference type="PANTHER" id="PTHR11214">
    <property type="entry name" value="BETA-1,3-N-ACETYLGLUCOSAMINYLTRANSFERASE"/>
    <property type="match status" value="1"/>
</dbReference>
<evidence type="ECO:0000256" key="2">
    <source>
        <dbReference type="ARBA" id="ARBA00008661"/>
    </source>
</evidence>
<dbReference type="Proteomes" id="UP001175271">
    <property type="component" value="Unassembled WGS sequence"/>
</dbReference>
<dbReference type="Gene3D" id="3.90.550.50">
    <property type="match status" value="1"/>
</dbReference>
<keyword evidence="3 10" id="KW-0328">Glycosyltransferase</keyword>
<dbReference type="PANTHER" id="PTHR11214:SF314">
    <property type="entry name" value="HEXOSYLTRANSFERASE"/>
    <property type="match status" value="1"/>
</dbReference>
<dbReference type="GO" id="GO:0006493">
    <property type="term" value="P:protein O-linked glycosylation"/>
    <property type="evidence" value="ECO:0007669"/>
    <property type="project" value="TreeGrafter"/>
</dbReference>
<evidence type="ECO:0000256" key="8">
    <source>
        <dbReference type="ARBA" id="ARBA00023034"/>
    </source>
</evidence>
<dbReference type="AlphaFoldDB" id="A0AA39LLW0"/>
<protein>
    <recommendedName>
        <fullName evidence="10">Hexosyltransferase</fullName>
        <ecNumber evidence="10">2.4.1.-</ecNumber>
    </recommendedName>
</protein>
<evidence type="ECO:0000313" key="11">
    <source>
        <dbReference type="EMBL" id="KAK0401885.1"/>
    </source>
</evidence>
<keyword evidence="6 10" id="KW-0735">Signal-anchor</keyword>
<comment type="subcellular location">
    <subcellularLocation>
        <location evidence="1 10">Golgi apparatus membrane</location>
        <topology evidence="1 10">Single-pass type II membrane protein</topology>
    </subcellularLocation>
</comment>
<keyword evidence="5 10" id="KW-0812">Transmembrane</keyword>
<comment type="similarity">
    <text evidence="2 10">Belongs to the glycosyltransferase 31 family.</text>
</comment>
<evidence type="ECO:0000256" key="7">
    <source>
        <dbReference type="ARBA" id="ARBA00022989"/>
    </source>
</evidence>
<comment type="caution">
    <text evidence="11">The sequence shown here is derived from an EMBL/GenBank/DDBJ whole genome shotgun (WGS) entry which is preliminary data.</text>
</comment>
<dbReference type="GO" id="GO:0016758">
    <property type="term" value="F:hexosyltransferase activity"/>
    <property type="evidence" value="ECO:0007669"/>
    <property type="project" value="InterPro"/>
</dbReference>
<evidence type="ECO:0000256" key="9">
    <source>
        <dbReference type="ARBA" id="ARBA00023136"/>
    </source>
</evidence>
<evidence type="ECO:0000313" key="12">
    <source>
        <dbReference type="Proteomes" id="UP001175271"/>
    </source>
</evidence>
<sequence length="352" mass="40449">MFKAVPSFLKSPAAKVAYVFLFIELVIFGLWIKDNAKANVTGYSVVTVNATFANYFLEYKIGEQFDSKRCDGKQLFVFVITAVKLFDQRDLIRKTWANKKHLQDAFIVFIVGQPKSRLHEELLLKEKELYSDVVVTNIPDSYNFTAFKVHAGYYIHNTYCAHVPFILRADDDIVTLPDRFVHFIKTGYFGNEDKAIFGILLRNTQPVRDPNHKWYIPMDYYNQSTFPTYVNGPAYLMTGKSVEAILEKTKETTFFWIEDVMFTGLMAEKTQVKLIETLELFKFHCNKRDANGVAAFNSWDHVGYCMREVGSCDKAGIPYVTLISHAPAFQRPDIELAYSDLVKVRCNESSAK</sequence>
<keyword evidence="12" id="KW-1185">Reference proteome</keyword>
<reference evidence="11" key="1">
    <citation type="submission" date="2023-06" db="EMBL/GenBank/DDBJ databases">
        <title>Genomic analysis of the entomopathogenic nematode Steinernema hermaphroditum.</title>
        <authorList>
            <person name="Schwarz E.M."/>
            <person name="Heppert J.K."/>
            <person name="Baniya A."/>
            <person name="Schwartz H.T."/>
            <person name="Tan C.-H."/>
            <person name="Antoshechkin I."/>
            <person name="Sternberg P.W."/>
            <person name="Goodrich-Blair H."/>
            <person name="Dillman A.R."/>
        </authorList>
    </citation>
    <scope>NUCLEOTIDE SEQUENCE</scope>
    <source>
        <strain evidence="11">PS9179</strain>
        <tissue evidence="11">Whole animal</tissue>
    </source>
</reference>
<keyword evidence="9 10" id="KW-0472">Membrane</keyword>
<evidence type="ECO:0000256" key="4">
    <source>
        <dbReference type="ARBA" id="ARBA00022679"/>
    </source>
</evidence>
<dbReference type="EC" id="2.4.1.-" evidence="10"/>
<evidence type="ECO:0000256" key="5">
    <source>
        <dbReference type="ARBA" id="ARBA00022692"/>
    </source>
</evidence>
<evidence type="ECO:0000256" key="1">
    <source>
        <dbReference type="ARBA" id="ARBA00004323"/>
    </source>
</evidence>
<keyword evidence="8 10" id="KW-0333">Golgi apparatus</keyword>
<keyword evidence="4" id="KW-0808">Transferase</keyword>